<evidence type="ECO:0000313" key="2">
    <source>
        <dbReference type="Proteomes" id="UP001321700"/>
    </source>
</evidence>
<comment type="caution">
    <text evidence="1">The sequence shown here is derived from an EMBL/GenBank/DDBJ whole genome shotgun (WGS) entry which is preliminary data.</text>
</comment>
<dbReference type="InterPro" id="IPR008948">
    <property type="entry name" value="L-Aspartase-like"/>
</dbReference>
<dbReference type="Proteomes" id="UP001321700">
    <property type="component" value="Unassembled WGS sequence"/>
</dbReference>
<accession>A0ABU3KJ58</accession>
<dbReference type="EMBL" id="JAVBIK010000001">
    <property type="protein sequence ID" value="MDT7517596.1"/>
    <property type="molecule type" value="Genomic_DNA"/>
</dbReference>
<dbReference type="SUPFAM" id="SSF48557">
    <property type="entry name" value="L-aspartase-like"/>
    <property type="match status" value="1"/>
</dbReference>
<keyword evidence="2" id="KW-1185">Reference proteome</keyword>
<organism evidence="1 2">
    <name type="scientific">Rhodoferax potami</name>
    <dbReference type="NCBI Taxonomy" id="3068338"/>
    <lineage>
        <taxon>Bacteria</taxon>
        <taxon>Pseudomonadati</taxon>
        <taxon>Pseudomonadota</taxon>
        <taxon>Betaproteobacteria</taxon>
        <taxon>Burkholderiales</taxon>
        <taxon>Comamonadaceae</taxon>
        <taxon>Rhodoferax</taxon>
    </lineage>
</organism>
<name>A0ABU3KJ58_9BURK</name>
<protein>
    <submittedName>
        <fullName evidence="1">3-carboxy-cis,cis-muconate cycloisomerase</fullName>
    </submittedName>
</protein>
<dbReference type="PANTHER" id="PTHR43172:SF2">
    <property type="entry name" value="ADENYLOSUCCINATE LYASE C-TERMINAL DOMAIN-CONTAINING PROTEIN"/>
    <property type="match status" value="1"/>
</dbReference>
<gene>
    <name evidence="1" type="ORF">RAE19_02375</name>
</gene>
<dbReference type="RefSeq" id="WP_313873409.1">
    <property type="nucleotide sequence ID" value="NZ_JAVBIK010000001.1"/>
</dbReference>
<reference evidence="1 2" key="1">
    <citation type="submission" date="2023-08" db="EMBL/GenBank/DDBJ databases">
        <title>Rhodoferax potami sp. nov. and Rhodoferax mekongensis sp. nov., isolated from the Mekong River in Thailand.</title>
        <authorList>
            <person name="Kitikhun S."/>
            <person name="Charoenyingcharoen P."/>
            <person name="Siriarchawattana P."/>
            <person name="Likhitrattanapisal S."/>
            <person name="Nilsakha T."/>
            <person name="Chanpet A."/>
            <person name="Rattanawaree P."/>
            <person name="Ingsriswang S."/>
        </authorList>
    </citation>
    <scope>NUCLEOTIDE SEQUENCE [LARGE SCALE GENOMIC DNA]</scope>
    <source>
        <strain evidence="1 2">TBRC 17660</strain>
    </source>
</reference>
<dbReference type="Gene3D" id="1.20.200.10">
    <property type="entry name" value="Fumarase/aspartase (Central domain)"/>
    <property type="match status" value="2"/>
</dbReference>
<dbReference type="PANTHER" id="PTHR43172">
    <property type="entry name" value="ADENYLOSUCCINATE LYASE"/>
    <property type="match status" value="1"/>
</dbReference>
<sequence>MSSVLDDFLYAPEVLESFGAQRFVAAMLRVEAALAQAQAEHSVIPADAAVSIVDTCKVELFDAARIVRDSASCGSLAVPLIKSLRDTVGLFNPAAVAFVHYGCTKQDLIDTTMALITQQVLAVTRGYVETCMAALAQQPELAVTIAPLRRALQRLDASSAAALAVQLGGTLSARPAHGPAVQAALARHLKLSIPDAPWDTQRDAWVALGCDVALLIGSLGTLASAMVQRSPGTEPCAGSLTALAMARRSPQRVAGLLSSMPHAFERTLGFWQSDQSDWTQLLMSAHASAWGLAKSLQKT</sequence>
<proteinExistence type="predicted"/>
<evidence type="ECO:0000313" key="1">
    <source>
        <dbReference type="EMBL" id="MDT7517596.1"/>
    </source>
</evidence>